<protein>
    <submittedName>
        <fullName evidence="1">Uncharacterized protein</fullName>
    </submittedName>
</protein>
<name>A0A2L2XEP3_9FIRM</name>
<dbReference type="Proteomes" id="UP000239549">
    <property type="component" value="Unassembled WGS sequence"/>
</dbReference>
<comment type="caution">
    <text evidence="1">The sequence shown here is derived from an EMBL/GenBank/DDBJ whole genome shotgun (WGS) entry which is preliminary data.</text>
</comment>
<evidence type="ECO:0000313" key="1">
    <source>
        <dbReference type="EMBL" id="GBF34630.1"/>
    </source>
</evidence>
<proteinExistence type="predicted"/>
<accession>A0A2L2XEP3</accession>
<evidence type="ECO:0000313" key="2">
    <source>
        <dbReference type="Proteomes" id="UP000239549"/>
    </source>
</evidence>
<dbReference type="AlphaFoldDB" id="A0A2L2XEP3"/>
<gene>
    <name evidence="1" type="ORF">DCCM_3750</name>
</gene>
<keyword evidence="2" id="KW-1185">Reference proteome</keyword>
<dbReference type="EMBL" id="BFAV01000143">
    <property type="protein sequence ID" value="GBF34630.1"/>
    <property type="molecule type" value="Genomic_DNA"/>
</dbReference>
<sequence length="152" mass="18342">MVNGERNIYYEMYLNKYQHLVDENEYLSNIQKEIIRIILASEVFFVPFAFDGDWDYVYTEGKVVLVSKLLDGKWDVNIMQSVMEDDIYIIEISFQDRRLIADFCCKYCDDQRSMAEGIEIYVPYSDYLKIYKKQLFSLPDQFWRNVIREEDL</sequence>
<reference evidence="2" key="1">
    <citation type="submission" date="2018-02" db="EMBL/GenBank/DDBJ databases">
        <title>Genome sequence of Desulfocucumis palustris strain NAW-5.</title>
        <authorList>
            <person name="Watanabe M."/>
            <person name="Kojima H."/>
            <person name="Fukui M."/>
        </authorList>
    </citation>
    <scope>NUCLEOTIDE SEQUENCE [LARGE SCALE GENOMIC DNA]</scope>
    <source>
        <strain evidence="2">NAW-5</strain>
    </source>
</reference>
<organism evidence="1 2">
    <name type="scientific">Desulfocucumis palustris</name>
    <dbReference type="NCBI Taxonomy" id="1898651"/>
    <lineage>
        <taxon>Bacteria</taxon>
        <taxon>Bacillati</taxon>
        <taxon>Bacillota</taxon>
        <taxon>Clostridia</taxon>
        <taxon>Eubacteriales</taxon>
        <taxon>Desulfocucumaceae</taxon>
        <taxon>Desulfocucumis</taxon>
    </lineage>
</organism>